<gene>
    <name evidence="4" type="ORF">BN12_2380007</name>
</gene>
<accession>A0A077M144</accession>
<dbReference type="PROSITE" id="PS51186">
    <property type="entry name" value="GNAT"/>
    <property type="match status" value="1"/>
</dbReference>
<dbReference type="SUPFAM" id="SSF55729">
    <property type="entry name" value="Acyl-CoA N-acyltransferases (Nat)"/>
    <property type="match status" value="2"/>
</dbReference>
<name>A0A077M144_9MICO</name>
<dbReference type="Proteomes" id="UP000035721">
    <property type="component" value="Unassembled WGS sequence"/>
</dbReference>
<evidence type="ECO:0000313" key="4">
    <source>
        <dbReference type="EMBL" id="CCH77914.1"/>
    </source>
</evidence>
<dbReference type="PANTHER" id="PTHR43877:SF8">
    <property type="entry name" value="N-ACETYLGLUTAMATE SYNTHASE-RELATED"/>
    <property type="match status" value="1"/>
</dbReference>
<proteinExistence type="predicted"/>
<dbReference type="PANTHER" id="PTHR43877">
    <property type="entry name" value="AMINOALKYLPHOSPHONATE N-ACETYLTRANSFERASE-RELATED-RELATED"/>
    <property type="match status" value="1"/>
</dbReference>
<dbReference type="Gene3D" id="3.40.630.30">
    <property type="match status" value="1"/>
</dbReference>
<organism evidence="4 5">
    <name type="scientific">Nostocoides japonicum T1-X7</name>
    <dbReference type="NCBI Taxonomy" id="1194083"/>
    <lineage>
        <taxon>Bacteria</taxon>
        <taxon>Bacillati</taxon>
        <taxon>Actinomycetota</taxon>
        <taxon>Actinomycetes</taxon>
        <taxon>Micrococcales</taxon>
        <taxon>Intrasporangiaceae</taxon>
        <taxon>Nostocoides</taxon>
    </lineage>
</organism>
<dbReference type="Pfam" id="PF00583">
    <property type="entry name" value="Acetyltransf_1"/>
    <property type="match status" value="1"/>
</dbReference>
<sequence>MTDDHLAVRVLDVGDPADRSLLADWVAVRTRSATHDLGRYASPLTLEEYVAFSGYEAFARVTYAGLVGERVVAAGAVTLPQQDNPTAAYLVLDVLPTQRRRGFGTTLLSALETTAAEHGRTSLMAETAWPADGHDVAGERFLAPRGYECALTSIQSDLSLDALPNADLAELTTPADGYVVEWAEGALPQGWLADRAVLATRMSTDAPSGGLDLTQESWDADRVRASIDVELSAGRYGLEAAARHLGSGRLVAYSHVAVSPDTPDLAYQNDTLVLREHRGHRLGARMKAVTAAVLRARRPEVTTIRTWNATTNEHMLAVNVAMGFRPVAYEAEWQRRRREGPP</sequence>
<feature type="domain" description="N-acetyltransferase" evidence="3">
    <location>
        <begin position="6"/>
        <end position="170"/>
    </location>
</feature>
<dbReference type="InterPro" id="IPR050832">
    <property type="entry name" value="Bact_Acetyltransf"/>
</dbReference>
<keyword evidence="5" id="KW-1185">Reference proteome</keyword>
<dbReference type="AlphaFoldDB" id="A0A077M144"/>
<comment type="caution">
    <text evidence="4">The sequence shown here is derived from an EMBL/GenBank/DDBJ whole genome shotgun (WGS) entry which is preliminary data.</text>
</comment>
<dbReference type="EMBL" id="CAJB01000155">
    <property type="protein sequence ID" value="CCH77914.1"/>
    <property type="molecule type" value="Genomic_DNA"/>
</dbReference>
<dbReference type="InterPro" id="IPR016181">
    <property type="entry name" value="Acyl_CoA_acyltransferase"/>
</dbReference>
<evidence type="ECO:0000313" key="5">
    <source>
        <dbReference type="Proteomes" id="UP000035721"/>
    </source>
</evidence>
<protein>
    <recommendedName>
        <fullName evidence="3">N-acetyltransferase domain-containing protein</fullName>
    </recommendedName>
</protein>
<dbReference type="GO" id="GO:0016747">
    <property type="term" value="F:acyltransferase activity, transferring groups other than amino-acyl groups"/>
    <property type="evidence" value="ECO:0007669"/>
    <property type="project" value="InterPro"/>
</dbReference>
<dbReference type="InterPro" id="IPR000182">
    <property type="entry name" value="GNAT_dom"/>
</dbReference>
<dbReference type="RefSeq" id="WP_048554860.1">
    <property type="nucleotide sequence ID" value="NZ_HF570958.1"/>
</dbReference>
<keyword evidence="2" id="KW-0012">Acyltransferase</keyword>
<reference evidence="4 5" key="1">
    <citation type="journal article" date="2013" name="ISME J.">
        <title>A metabolic model for members of the genus Tetrasphaera involved in enhanced biological phosphorus removal.</title>
        <authorList>
            <person name="Kristiansen R."/>
            <person name="Nguyen H.T.T."/>
            <person name="Saunders A.M."/>
            <person name="Nielsen J.L."/>
            <person name="Wimmer R."/>
            <person name="Le V.Q."/>
            <person name="McIlroy S.J."/>
            <person name="Petrovski S."/>
            <person name="Seviour R.J."/>
            <person name="Calteau A."/>
            <person name="Nielsen K.L."/>
            <person name="Nielsen P.H."/>
        </authorList>
    </citation>
    <scope>NUCLEOTIDE SEQUENCE [LARGE SCALE GENOMIC DNA]</scope>
    <source>
        <strain evidence="4 5">T1-X7</strain>
    </source>
</reference>
<evidence type="ECO:0000256" key="2">
    <source>
        <dbReference type="ARBA" id="ARBA00023315"/>
    </source>
</evidence>
<keyword evidence="1" id="KW-0808">Transferase</keyword>
<dbReference type="CDD" id="cd04301">
    <property type="entry name" value="NAT_SF"/>
    <property type="match status" value="1"/>
</dbReference>
<evidence type="ECO:0000256" key="1">
    <source>
        <dbReference type="ARBA" id="ARBA00022679"/>
    </source>
</evidence>
<dbReference type="STRING" id="1194083.BN12_2380007"/>
<evidence type="ECO:0000259" key="3">
    <source>
        <dbReference type="PROSITE" id="PS51186"/>
    </source>
</evidence>